<keyword evidence="2 4" id="KW-0328">Glycosyltransferase</keyword>
<dbReference type="GO" id="GO:0035251">
    <property type="term" value="F:UDP-glucosyltransferase activity"/>
    <property type="evidence" value="ECO:0007669"/>
    <property type="project" value="TreeGrafter"/>
</dbReference>
<dbReference type="FunCoup" id="A0A200Q2X9">
    <property type="interactions" value="248"/>
</dbReference>
<dbReference type="InterPro" id="IPR002213">
    <property type="entry name" value="UDP_glucos_trans"/>
</dbReference>
<proteinExistence type="inferred from homology"/>
<protein>
    <recommendedName>
        <fullName evidence="5">Glycosyltransferase</fullName>
        <ecNumber evidence="5">2.4.1.-</ecNumber>
    </recommendedName>
</protein>
<dbReference type="PANTHER" id="PTHR48047:SF61">
    <property type="entry name" value="OS04G0273600 PROTEIN"/>
    <property type="match status" value="1"/>
</dbReference>
<dbReference type="Proteomes" id="UP000195402">
    <property type="component" value="Unassembled WGS sequence"/>
</dbReference>
<evidence type="ECO:0000256" key="1">
    <source>
        <dbReference type="ARBA" id="ARBA00009995"/>
    </source>
</evidence>
<dbReference type="STRING" id="56857.A0A200Q2X9"/>
<dbReference type="PANTHER" id="PTHR48047">
    <property type="entry name" value="GLYCOSYLTRANSFERASE"/>
    <property type="match status" value="1"/>
</dbReference>
<reference evidence="6 7" key="1">
    <citation type="journal article" date="2017" name="Mol. Plant">
        <title>The Genome of Medicinal Plant Macleaya cordata Provides New Insights into Benzylisoquinoline Alkaloids Metabolism.</title>
        <authorList>
            <person name="Liu X."/>
            <person name="Liu Y."/>
            <person name="Huang P."/>
            <person name="Ma Y."/>
            <person name="Qing Z."/>
            <person name="Tang Q."/>
            <person name="Cao H."/>
            <person name="Cheng P."/>
            <person name="Zheng Y."/>
            <person name="Yuan Z."/>
            <person name="Zhou Y."/>
            <person name="Liu J."/>
            <person name="Tang Z."/>
            <person name="Zhuo Y."/>
            <person name="Zhang Y."/>
            <person name="Yu L."/>
            <person name="Huang J."/>
            <person name="Yang P."/>
            <person name="Peng Q."/>
            <person name="Zhang J."/>
            <person name="Jiang W."/>
            <person name="Zhang Z."/>
            <person name="Lin K."/>
            <person name="Ro D.K."/>
            <person name="Chen X."/>
            <person name="Xiong X."/>
            <person name="Shang Y."/>
            <person name="Huang S."/>
            <person name="Zeng J."/>
        </authorList>
    </citation>
    <scope>NUCLEOTIDE SEQUENCE [LARGE SCALE GENOMIC DNA]</scope>
    <source>
        <strain evidence="7">cv. BLH2017</strain>
        <tissue evidence="6">Root</tissue>
    </source>
</reference>
<dbReference type="Gene3D" id="3.40.50.2000">
    <property type="entry name" value="Glycogen Phosphorylase B"/>
    <property type="match status" value="2"/>
</dbReference>
<gene>
    <name evidence="6" type="ORF">BVC80_8655g18</name>
</gene>
<comment type="similarity">
    <text evidence="1 4">Belongs to the UDP-glycosyltransferase family.</text>
</comment>
<keyword evidence="7" id="KW-1185">Reference proteome</keyword>
<evidence type="ECO:0000256" key="4">
    <source>
        <dbReference type="RuleBase" id="RU003718"/>
    </source>
</evidence>
<dbReference type="EMBL" id="MVGT01003254">
    <property type="protein sequence ID" value="OVA04818.1"/>
    <property type="molecule type" value="Genomic_DNA"/>
</dbReference>
<dbReference type="Pfam" id="PF00201">
    <property type="entry name" value="UDPGT"/>
    <property type="match status" value="1"/>
</dbReference>
<evidence type="ECO:0000256" key="2">
    <source>
        <dbReference type="ARBA" id="ARBA00022676"/>
    </source>
</evidence>
<dbReference type="FunFam" id="3.40.50.2000:FF:000064">
    <property type="entry name" value="Glycosyltransferase"/>
    <property type="match status" value="1"/>
</dbReference>
<dbReference type="EC" id="2.4.1.-" evidence="5"/>
<evidence type="ECO:0000313" key="7">
    <source>
        <dbReference type="Proteomes" id="UP000195402"/>
    </source>
</evidence>
<comment type="caution">
    <text evidence="6">The sequence shown here is derived from an EMBL/GenBank/DDBJ whole genome shotgun (WGS) entry which is preliminary data.</text>
</comment>
<sequence length="493" mass="56055">MNRSSMAQRQENVILFPFMAQGHLIPYLALALEIEKKLGYTVTFVNTPLNIQKLRPSLPPNTSIRLIELPFSSSDHNLPPNSENTDVLPYPLIIRLLESSLSLKPSFISLIHNLTHPPLCIIADMFFGWTVDIARDFGIFHSVFLSGGAYGMAIYYSIWLNQPQLKTDSDEFSLPDFPQIFRIHRSQLANNAAEATGTDSWSVFYKTELALTLKSDGFLINTVEDLDLIGLDYFRRKTGKPVWAIGPVNYSLTYKARSNKVAGINPDLCIEWLDNHQEDSVLYISFGSQNTISSSQLMELAIGLEKSGKNFIWVIRPPIGFDINGEIRSEWLPKGFEERMREKNRGLLVRKWAPQLEILSHKSTSVFLSHCGWNSILESLSFGVPIIGWPIAADQFNNVKLLEEEIRVCVEVARGNRSEIKHEDVMRVIDLVMNNRKGKGEEMKKKACEVREMIKDAIKEDDEASFKGSSVKAMEEFFDKALLMRKKTKMDDQ</sequence>
<dbReference type="InParanoid" id="A0A200Q2X9"/>
<name>A0A200Q2X9_MACCD</name>
<evidence type="ECO:0000313" key="6">
    <source>
        <dbReference type="EMBL" id="OVA04818.1"/>
    </source>
</evidence>
<dbReference type="OMA" id="QFFNVKF"/>
<dbReference type="CDD" id="cd03784">
    <property type="entry name" value="GT1_Gtf-like"/>
    <property type="match status" value="1"/>
</dbReference>
<evidence type="ECO:0000256" key="5">
    <source>
        <dbReference type="RuleBase" id="RU362057"/>
    </source>
</evidence>
<accession>A0A200Q2X9</accession>
<organism evidence="6 7">
    <name type="scientific">Macleaya cordata</name>
    <name type="common">Five-seeded plume-poppy</name>
    <name type="synonym">Bocconia cordata</name>
    <dbReference type="NCBI Taxonomy" id="56857"/>
    <lineage>
        <taxon>Eukaryota</taxon>
        <taxon>Viridiplantae</taxon>
        <taxon>Streptophyta</taxon>
        <taxon>Embryophyta</taxon>
        <taxon>Tracheophyta</taxon>
        <taxon>Spermatophyta</taxon>
        <taxon>Magnoliopsida</taxon>
        <taxon>Ranunculales</taxon>
        <taxon>Papaveraceae</taxon>
        <taxon>Papaveroideae</taxon>
        <taxon>Macleaya</taxon>
    </lineage>
</organism>
<dbReference type="InterPro" id="IPR035595">
    <property type="entry name" value="UDP_glycos_trans_CS"/>
</dbReference>
<dbReference type="FunFam" id="3.40.50.2000:FF:000103">
    <property type="entry name" value="Glycosyltransferase"/>
    <property type="match status" value="1"/>
</dbReference>
<evidence type="ECO:0000256" key="3">
    <source>
        <dbReference type="ARBA" id="ARBA00022679"/>
    </source>
</evidence>
<dbReference type="OrthoDB" id="5835829at2759"/>
<dbReference type="SUPFAM" id="SSF53756">
    <property type="entry name" value="UDP-Glycosyltransferase/glycogen phosphorylase"/>
    <property type="match status" value="1"/>
</dbReference>
<keyword evidence="3 4" id="KW-0808">Transferase</keyword>
<dbReference type="PROSITE" id="PS00375">
    <property type="entry name" value="UDPGT"/>
    <property type="match status" value="1"/>
</dbReference>
<dbReference type="AlphaFoldDB" id="A0A200Q2X9"/>